<dbReference type="Proteomes" id="UP000252519">
    <property type="component" value="Unassembled WGS sequence"/>
</dbReference>
<comment type="caution">
    <text evidence="1">The sequence shown here is derived from an EMBL/GenBank/DDBJ whole genome shotgun (WGS) entry which is preliminary data.</text>
</comment>
<gene>
    <name evidence="1" type="ORF">ANCCAN_09204</name>
</gene>
<keyword evidence="2" id="KW-1185">Reference proteome</keyword>
<name>A0A368GP52_ANCCA</name>
<proteinExistence type="predicted"/>
<organism evidence="1 2">
    <name type="scientific">Ancylostoma caninum</name>
    <name type="common">Dog hookworm</name>
    <dbReference type="NCBI Taxonomy" id="29170"/>
    <lineage>
        <taxon>Eukaryota</taxon>
        <taxon>Metazoa</taxon>
        <taxon>Ecdysozoa</taxon>
        <taxon>Nematoda</taxon>
        <taxon>Chromadorea</taxon>
        <taxon>Rhabditida</taxon>
        <taxon>Rhabditina</taxon>
        <taxon>Rhabditomorpha</taxon>
        <taxon>Strongyloidea</taxon>
        <taxon>Ancylostomatidae</taxon>
        <taxon>Ancylostomatinae</taxon>
        <taxon>Ancylostoma</taxon>
    </lineage>
</organism>
<sequence>MESTRVLTSTDCSTLLTLIRHSSFQENTMMNSGRTLTRDTAICGRVTINSCQIAPAIPVNISHWTGF</sequence>
<reference evidence="1 2" key="1">
    <citation type="submission" date="2014-10" db="EMBL/GenBank/DDBJ databases">
        <title>Draft genome of the hookworm Ancylostoma caninum.</title>
        <authorList>
            <person name="Mitreva M."/>
        </authorList>
    </citation>
    <scope>NUCLEOTIDE SEQUENCE [LARGE SCALE GENOMIC DNA]</scope>
    <source>
        <strain evidence="1 2">Baltimore</strain>
    </source>
</reference>
<evidence type="ECO:0000313" key="1">
    <source>
        <dbReference type="EMBL" id="RCN44765.1"/>
    </source>
</evidence>
<evidence type="ECO:0000313" key="2">
    <source>
        <dbReference type="Proteomes" id="UP000252519"/>
    </source>
</evidence>
<accession>A0A368GP52</accession>
<dbReference type="EMBL" id="JOJR01000120">
    <property type="protein sequence ID" value="RCN44765.1"/>
    <property type="molecule type" value="Genomic_DNA"/>
</dbReference>
<dbReference type="AlphaFoldDB" id="A0A368GP52"/>
<protein>
    <submittedName>
        <fullName evidence="1">Uncharacterized protein</fullName>
    </submittedName>
</protein>